<gene>
    <name evidence="1" type="ORF">F7D57_06690</name>
</gene>
<dbReference type="RefSeq" id="WP_153096870.1">
    <property type="nucleotide sequence ID" value="NZ_VZBP01000077.1"/>
</dbReference>
<proteinExistence type="predicted"/>
<dbReference type="InterPro" id="IPR025048">
    <property type="entry name" value="DUF3987"/>
</dbReference>
<evidence type="ECO:0000313" key="2">
    <source>
        <dbReference type="Proteomes" id="UP000405805"/>
    </source>
</evidence>
<dbReference type="AlphaFoldDB" id="A0AA91A383"/>
<dbReference type="Pfam" id="PF13148">
    <property type="entry name" value="DUF3987"/>
    <property type="match status" value="1"/>
</dbReference>
<name>A0AA91A383_9BACT</name>
<accession>A0AA91A383</accession>
<dbReference type="EMBL" id="VZBP01000077">
    <property type="protein sequence ID" value="MQO09412.1"/>
    <property type="molecule type" value="Genomic_DNA"/>
</dbReference>
<organism evidence="1 2">
    <name type="scientific">Segatella copri</name>
    <dbReference type="NCBI Taxonomy" id="165179"/>
    <lineage>
        <taxon>Bacteria</taxon>
        <taxon>Pseudomonadati</taxon>
        <taxon>Bacteroidota</taxon>
        <taxon>Bacteroidia</taxon>
        <taxon>Bacteroidales</taxon>
        <taxon>Prevotellaceae</taxon>
        <taxon>Segatella</taxon>
    </lineage>
</organism>
<sequence length="464" mass="53832">MTALNNNKETSINPMIIMDKAIDMSTRLSGSQFPVSIFPAKIQRIIKEVHECHSFPTDYISAAILTALAVGIGNTHLAQMKQGWLESPILYMALIGRPGANKSHPLSFAMKPFLDYDYEQNKLFEEQYYKFEEKMCMSRKERIENGEDGFPQEPVRKRFLVSDVTPEGLSYIHAQNKRGLCLWTDELSAWFKNFNRYNNGSEEQFWLSVFSAKTTISDRRSSKSSIFIKRPYISVIGTIQKKILSELAKGERSSNGFIDRILFVMPNLQQKARWNDRELPDNIERDWQTIIQHLIDMECQINEQQEIEPHVLSFTEEAKARLYEWQHHFSEQCDNETNDTIVSIYCKLEIYIIRFCLIIQLARWTCGECDKEAIDLLSVERAIRLTEYFKNAAISVQNILNENMLTAQQQAIVNHLPATFTTAQAHDVAKENDMKPRTLERFLNDNIGVLFRKEKHGEYSKINS</sequence>
<comment type="caution">
    <text evidence="1">The sequence shown here is derived from an EMBL/GenBank/DDBJ whole genome shotgun (WGS) entry which is preliminary data.</text>
</comment>
<evidence type="ECO:0000313" key="1">
    <source>
        <dbReference type="EMBL" id="MQO09412.1"/>
    </source>
</evidence>
<dbReference type="Proteomes" id="UP000405805">
    <property type="component" value="Unassembled WGS sequence"/>
</dbReference>
<reference evidence="2" key="1">
    <citation type="submission" date="2019-09" db="EMBL/GenBank/DDBJ databases">
        <title>Distinct polysaccharide growth profiles of human intestinal Prevotella copri isolates.</title>
        <authorList>
            <person name="Fehlner-Peach H."/>
            <person name="Magnabosco C."/>
            <person name="Raghavan V."/>
            <person name="Scher J.U."/>
            <person name="Tett A."/>
            <person name="Cox L.M."/>
            <person name="Gottsegen C."/>
            <person name="Watters A."/>
            <person name="Wiltshire- Gordon J.D."/>
            <person name="Segata N."/>
            <person name="Bonneau R."/>
            <person name="Littman D.R."/>
        </authorList>
    </citation>
    <scope>NUCLEOTIDE SEQUENCE [LARGE SCALE GENOMIC DNA]</scope>
    <source>
        <strain evidence="2">iA624</strain>
    </source>
</reference>
<protein>
    <submittedName>
        <fullName evidence="1">DUF3987 domain-containing protein</fullName>
    </submittedName>
</protein>